<feature type="domain" description="Transcription factor zinc-finger" evidence="1">
    <location>
        <begin position="5"/>
        <end position="45"/>
    </location>
</feature>
<dbReference type="AlphaFoldDB" id="A0A3N0CQK9"/>
<keyword evidence="3" id="KW-1185">Reference proteome</keyword>
<accession>A0A3N0CQK9</accession>
<evidence type="ECO:0000313" key="3">
    <source>
        <dbReference type="Proteomes" id="UP000267128"/>
    </source>
</evidence>
<dbReference type="EMBL" id="RJSE01000002">
    <property type="protein sequence ID" value="RNL65747.1"/>
    <property type="molecule type" value="Genomic_DNA"/>
</dbReference>
<sequence length="87" mass="9492">MDDMTCPQCGESMAERTLGHVTIQRCTGCSGVFLGRADLGALIEAENDWHAHQSANTAALPRITSEMSRPPVVPERSRAFVETLFKS</sequence>
<dbReference type="OrthoDB" id="9814037at2"/>
<protein>
    <recommendedName>
        <fullName evidence="1">Transcription factor zinc-finger domain-containing protein</fullName>
    </recommendedName>
</protein>
<gene>
    <name evidence="2" type="ORF">EFK50_01480</name>
</gene>
<dbReference type="Pfam" id="PF13453">
    <property type="entry name" value="Zn_ribbon_TFIIB"/>
    <property type="match status" value="1"/>
</dbReference>
<dbReference type="Proteomes" id="UP000267128">
    <property type="component" value="Unassembled WGS sequence"/>
</dbReference>
<reference evidence="2 3" key="1">
    <citation type="submission" date="2018-11" db="EMBL/GenBank/DDBJ databases">
        <authorList>
            <person name="Li F."/>
        </authorList>
    </citation>
    <scope>NUCLEOTIDE SEQUENCE [LARGE SCALE GENOMIC DNA]</scope>
    <source>
        <strain evidence="2 3">Gsoil 097</strain>
    </source>
</reference>
<proteinExistence type="predicted"/>
<name>A0A3N0CQK9_9ACTN</name>
<comment type="caution">
    <text evidence="2">The sequence shown here is derived from an EMBL/GenBank/DDBJ whole genome shotgun (WGS) entry which is preliminary data.</text>
</comment>
<evidence type="ECO:0000313" key="2">
    <source>
        <dbReference type="EMBL" id="RNL65747.1"/>
    </source>
</evidence>
<organism evidence="2 3">
    <name type="scientific">Nocardioides marmoriginsengisoli</name>
    <dbReference type="NCBI Taxonomy" id="661483"/>
    <lineage>
        <taxon>Bacteria</taxon>
        <taxon>Bacillati</taxon>
        <taxon>Actinomycetota</taxon>
        <taxon>Actinomycetes</taxon>
        <taxon>Propionibacteriales</taxon>
        <taxon>Nocardioidaceae</taxon>
        <taxon>Nocardioides</taxon>
    </lineage>
</organism>
<evidence type="ECO:0000259" key="1">
    <source>
        <dbReference type="Pfam" id="PF13453"/>
    </source>
</evidence>
<dbReference type="InterPro" id="IPR027392">
    <property type="entry name" value="TF_Znf"/>
</dbReference>